<evidence type="ECO:0000256" key="3">
    <source>
        <dbReference type="ARBA" id="ARBA00022475"/>
    </source>
</evidence>
<sequence>MTTTRVAAATKTSPGKPPRAGRKRKRSRSLGTYLFILPAALFVVATTVYPLLYNVNLGFYDAPIQKFLRGTVEWVGLSQYQEALGDPKTWVSLGTSLVYTLATIALMLTVGTAFAILFTKTFPGNKLLRSLLFLPYILPSVVAANVWRWMLDGTSGLVNYLLTTVRIIPEPVFWLGSPTFALPAVILATAWTMVPFAMLLIIAGLQNIPRATYEAAELDGAGRWSTFWRITVPLLRPVLSVVALLGFIYTFKTFDTIFIMTRGGPGDATTVLPILAYNEAFVNFDLGSGATVNTLLLVIPMVLAIIYFRSTRKEG</sequence>
<dbReference type="Gene3D" id="1.10.3720.10">
    <property type="entry name" value="MetI-like"/>
    <property type="match status" value="1"/>
</dbReference>
<dbReference type="Proteomes" id="UP000698222">
    <property type="component" value="Unassembled WGS sequence"/>
</dbReference>
<dbReference type="PANTHER" id="PTHR43005">
    <property type="entry name" value="BLR7065 PROTEIN"/>
    <property type="match status" value="1"/>
</dbReference>
<evidence type="ECO:0000256" key="2">
    <source>
        <dbReference type="ARBA" id="ARBA00022448"/>
    </source>
</evidence>
<evidence type="ECO:0000313" key="11">
    <source>
        <dbReference type="Proteomes" id="UP000698222"/>
    </source>
</evidence>
<feature type="transmembrane region" description="Helical" evidence="7">
    <location>
        <begin position="131"/>
        <end position="150"/>
    </location>
</feature>
<proteinExistence type="inferred from homology"/>
<gene>
    <name evidence="10" type="ORF">JOF44_003155</name>
</gene>
<evidence type="ECO:0000259" key="9">
    <source>
        <dbReference type="PROSITE" id="PS50928"/>
    </source>
</evidence>
<feature type="transmembrane region" description="Helical" evidence="7">
    <location>
        <begin position="32"/>
        <end position="52"/>
    </location>
</feature>
<dbReference type="EMBL" id="JAGIOC010000001">
    <property type="protein sequence ID" value="MBP2410252.1"/>
    <property type="molecule type" value="Genomic_DNA"/>
</dbReference>
<evidence type="ECO:0000256" key="7">
    <source>
        <dbReference type="RuleBase" id="RU363032"/>
    </source>
</evidence>
<comment type="subcellular location">
    <subcellularLocation>
        <location evidence="1 7">Cell membrane</location>
        <topology evidence="1 7">Multi-pass membrane protein</topology>
    </subcellularLocation>
</comment>
<feature type="transmembrane region" description="Helical" evidence="7">
    <location>
        <begin position="97"/>
        <end position="119"/>
    </location>
</feature>
<comment type="caution">
    <text evidence="10">The sequence shown here is derived from an EMBL/GenBank/DDBJ whole genome shotgun (WGS) entry which is preliminary data.</text>
</comment>
<name>A0ABS4YN85_9MICO</name>
<dbReference type="InterPro" id="IPR000515">
    <property type="entry name" value="MetI-like"/>
</dbReference>
<dbReference type="InterPro" id="IPR035906">
    <property type="entry name" value="MetI-like_sf"/>
</dbReference>
<dbReference type="SUPFAM" id="SSF161098">
    <property type="entry name" value="MetI-like"/>
    <property type="match status" value="1"/>
</dbReference>
<evidence type="ECO:0000313" key="10">
    <source>
        <dbReference type="EMBL" id="MBP2410252.1"/>
    </source>
</evidence>
<keyword evidence="4 7" id="KW-0812">Transmembrane</keyword>
<feature type="transmembrane region" description="Helical" evidence="7">
    <location>
        <begin position="290"/>
        <end position="308"/>
    </location>
</feature>
<keyword evidence="3" id="KW-1003">Cell membrane</keyword>
<evidence type="ECO:0000256" key="4">
    <source>
        <dbReference type="ARBA" id="ARBA00022692"/>
    </source>
</evidence>
<protein>
    <submittedName>
        <fullName evidence="10">Multiple sugar transport system permease protein</fullName>
    </submittedName>
</protein>
<reference evidence="10 11" key="1">
    <citation type="submission" date="2021-03" db="EMBL/GenBank/DDBJ databases">
        <title>Sequencing the genomes of 1000 actinobacteria strains.</title>
        <authorList>
            <person name="Klenk H.-P."/>
        </authorList>
    </citation>
    <scope>NUCLEOTIDE SEQUENCE [LARGE SCALE GENOMIC DNA]</scope>
    <source>
        <strain evidence="10 11">DSM 14564</strain>
    </source>
</reference>
<dbReference type="RefSeq" id="WP_209893580.1">
    <property type="nucleotide sequence ID" value="NZ_BAAAJV010000016.1"/>
</dbReference>
<keyword evidence="2 7" id="KW-0813">Transport</keyword>
<evidence type="ECO:0000256" key="1">
    <source>
        <dbReference type="ARBA" id="ARBA00004651"/>
    </source>
</evidence>
<comment type="similarity">
    <text evidence="7">Belongs to the binding-protein-dependent transport system permease family.</text>
</comment>
<evidence type="ECO:0000256" key="8">
    <source>
        <dbReference type="SAM" id="MobiDB-lite"/>
    </source>
</evidence>
<feature type="region of interest" description="Disordered" evidence="8">
    <location>
        <begin position="1"/>
        <end position="25"/>
    </location>
</feature>
<keyword evidence="10" id="KW-0762">Sugar transport</keyword>
<organism evidence="10 11">
    <name type="scientific">Brachybacterium fresconis</name>
    <dbReference type="NCBI Taxonomy" id="173363"/>
    <lineage>
        <taxon>Bacteria</taxon>
        <taxon>Bacillati</taxon>
        <taxon>Actinomycetota</taxon>
        <taxon>Actinomycetes</taxon>
        <taxon>Micrococcales</taxon>
        <taxon>Dermabacteraceae</taxon>
        <taxon>Brachybacterium</taxon>
    </lineage>
</organism>
<dbReference type="CDD" id="cd06261">
    <property type="entry name" value="TM_PBP2"/>
    <property type="match status" value="1"/>
</dbReference>
<feature type="transmembrane region" description="Helical" evidence="7">
    <location>
        <begin position="226"/>
        <end position="251"/>
    </location>
</feature>
<keyword evidence="11" id="KW-1185">Reference proteome</keyword>
<feature type="transmembrane region" description="Helical" evidence="7">
    <location>
        <begin position="180"/>
        <end position="205"/>
    </location>
</feature>
<keyword evidence="6 7" id="KW-0472">Membrane</keyword>
<evidence type="ECO:0000256" key="5">
    <source>
        <dbReference type="ARBA" id="ARBA00022989"/>
    </source>
</evidence>
<feature type="domain" description="ABC transmembrane type-1" evidence="9">
    <location>
        <begin position="93"/>
        <end position="307"/>
    </location>
</feature>
<dbReference type="PROSITE" id="PS50928">
    <property type="entry name" value="ABC_TM1"/>
    <property type="match status" value="1"/>
</dbReference>
<evidence type="ECO:0000256" key="6">
    <source>
        <dbReference type="ARBA" id="ARBA00023136"/>
    </source>
</evidence>
<keyword evidence="5 7" id="KW-1133">Transmembrane helix</keyword>
<dbReference type="PANTHER" id="PTHR43005:SF1">
    <property type="entry name" value="SPERMIDINE_PUTRESCINE TRANSPORT SYSTEM PERMEASE PROTEIN"/>
    <property type="match status" value="1"/>
</dbReference>
<dbReference type="Pfam" id="PF00528">
    <property type="entry name" value="BPD_transp_1"/>
    <property type="match status" value="1"/>
</dbReference>
<accession>A0ABS4YN85</accession>